<evidence type="ECO:0000313" key="9">
    <source>
        <dbReference type="EMBL" id="CAL62238.1"/>
    </source>
</evidence>
<evidence type="ECO:0000259" key="8">
    <source>
        <dbReference type="SMART" id="SM00014"/>
    </source>
</evidence>
<evidence type="ECO:0000256" key="2">
    <source>
        <dbReference type="ARBA" id="ARBA00022475"/>
    </source>
</evidence>
<dbReference type="Gene3D" id="1.20.144.10">
    <property type="entry name" value="Phosphatidic acid phosphatase type 2/haloperoxidase"/>
    <property type="match status" value="2"/>
</dbReference>
<feature type="transmembrane region" description="Helical" evidence="7">
    <location>
        <begin position="109"/>
        <end position="130"/>
    </location>
</feature>
<protein>
    <submittedName>
        <fullName evidence="9">Phosphatase</fullName>
    </submittedName>
</protein>
<evidence type="ECO:0000256" key="6">
    <source>
        <dbReference type="ARBA" id="ARBA00023136"/>
    </source>
</evidence>
<keyword evidence="4" id="KW-0378">Hydrolase</keyword>
<dbReference type="GO" id="GO:0016787">
    <property type="term" value="F:hydrolase activity"/>
    <property type="evidence" value="ECO:0007669"/>
    <property type="project" value="UniProtKB-KW"/>
</dbReference>
<dbReference type="GO" id="GO:0005886">
    <property type="term" value="C:plasma membrane"/>
    <property type="evidence" value="ECO:0007669"/>
    <property type="project" value="UniProtKB-SubCell"/>
</dbReference>
<comment type="subcellular location">
    <subcellularLocation>
        <location evidence="1">Cell membrane</location>
        <topology evidence="1">Multi-pass membrane protein</topology>
    </subcellularLocation>
</comment>
<dbReference type="SUPFAM" id="SSF48317">
    <property type="entry name" value="Acid phosphatase/Vanadium-dependent haloperoxidase"/>
    <property type="match status" value="1"/>
</dbReference>
<dbReference type="eggNOG" id="COG0671">
    <property type="taxonomic scope" value="Bacteria"/>
</dbReference>
<evidence type="ECO:0000256" key="3">
    <source>
        <dbReference type="ARBA" id="ARBA00022692"/>
    </source>
</evidence>
<dbReference type="CDD" id="cd03392">
    <property type="entry name" value="PAP2_like_2"/>
    <property type="match status" value="1"/>
</dbReference>
<feature type="transmembrane region" description="Helical" evidence="7">
    <location>
        <begin position="177"/>
        <end position="197"/>
    </location>
</feature>
<evidence type="ECO:0000256" key="1">
    <source>
        <dbReference type="ARBA" id="ARBA00004651"/>
    </source>
</evidence>
<dbReference type="AlphaFoldDB" id="A4G6V1"/>
<dbReference type="OrthoDB" id="9780918at2"/>
<dbReference type="EMBL" id="CU207211">
    <property type="protein sequence ID" value="CAL62238.1"/>
    <property type="molecule type" value="Genomic_DNA"/>
</dbReference>
<feature type="transmembrane region" description="Helical" evidence="7">
    <location>
        <begin position="36"/>
        <end position="61"/>
    </location>
</feature>
<keyword evidence="3 7" id="KW-0812">Transmembrane</keyword>
<dbReference type="HOGENOM" id="CLU_072573_3_0_4"/>
<reference evidence="9 10" key="1">
    <citation type="journal article" date="2007" name="PLoS Genet.">
        <title>A tale of two oxidation states: bacterial colonization of arsenic-rich environments.</title>
        <authorList>
            <person name="Muller D."/>
            <person name="Medigue C."/>
            <person name="Koechler S."/>
            <person name="Barbe V."/>
            <person name="Barakat M."/>
            <person name="Talla E."/>
            <person name="Bonnefoy V."/>
            <person name="Krin E."/>
            <person name="Arsene-Ploetze F."/>
            <person name="Carapito C."/>
            <person name="Chandler M."/>
            <person name="Cournoyer B."/>
            <person name="Cruveiller S."/>
            <person name="Dossat C."/>
            <person name="Duval S."/>
            <person name="Heymann M."/>
            <person name="Leize E."/>
            <person name="Lieutaud A."/>
            <person name="Lievremont D."/>
            <person name="Makita Y."/>
            <person name="Mangenot S."/>
            <person name="Nitschke W."/>
            <person name="Ortet P."/>
            <person name="Perdrial N."/>
            <person name="Schoepp B."/>
            <person name="Siguier N."/>
            <person name="Simeonova D.D."/>
            <person name="Rouy Z."/>
            <person name="Segurens B."/>
            <person name="Turlin E."/>
            <person name="Vallenet D."/>
            <person name="Van Dorsselaer A."/>
            <person name="Weiss S."/>
            <person name="Weissenbach J."/>
            <person name="Lett M.C."/>
            <person name="Danchin A."/>
            <person name="Bertin P.N."/>
        </authorList>
    </citation>
    <scope>NUCLEOTIDE SEQUENCE [LARGE SCALE GENOMIC DNA]</scope>
    <source>
        <strain evidence="10">ULPAs1</strain>
    </source>
</reference>
<dbReference type="SMART" id="SM00014">
    <property type="entry name" value="acidPPc"/>
    <property type="match status" value="1"/>
</dbReference>
<evidence type="ECO:0000256" key="7">
    <source>
        <dbReference type="SAM" id="Phobius"/>
    </source>
</evidence>
<dbReference type="STRING" id="204773.HEAR2098"/>
<feature type="domain" description="Phosphatidic acid phosphatase type 2/haloperoxidase" evidence="8">
    <location>
        <begin position="108"/>
        <end position="218"/>
    </location>
</feature>
<accession>A4G6V1</accession>
<gene>
    <name evidence="9" type="ordered locus">HEAR2098</name>
</gene>
<dbReference type="InterPro" id="IPR036938">
    <property type="entry name" value="PAP2/HPO_sf"/>
</dbReference>
<dbReference type="KEGG" id="har:HEAR2098"/>
<feature type="transmembrane region" description="Helical" evidence="7">
    <location>
        <begin position="203"/>
        <end position="224"/>
    </location>
</feature>
<name>A4G6V1_HERAR</name>
<dbReference type="Pfam" id="PF01569">
    <property type="entry name" value="PAP2"/>
    <property type="match status" value="1"/>
</dbReference>
<dbReference type="InterPro" id="IPR000326">
    <property type="entry name" value="PAP2/HPO"/>
</dbReference>
<dbReference type="PANTHER" id="PTHR14969:SF62">
    <property type="entry name" value="DECAPRENYLPHOSPHORYL-5-PHOSPHORIBOSE PHOSPHATASE RV3807C-RELATED"/>
    <property type="match status" value="1"/>
</dbReference>
<sequence>MNEQSEFKVRGAPSGFALGLGVAAVSHAKARTGLKILLGFIFPLILFFALATDIGHGKIYPFDHSFLLMLHAHATPFLDRWALGISAVISVFSFLVLIYLCCRRLWHTALFWLLAVGGSSVLNFIAKNVIQRSRPDLWALVSPQSNFSFPSGHTTEAMAIAVAMVVLLHASRYIRAIWMAVCAFVLLVALCRMYLGLHYLSDIVGSCLLALTWVVGLSILFDVYGRTSQGSPVLWLDR</sequence>
<proteinExistence type="predicted"/>
<dbReference type="PANTHER" id="PTHR14969">
    <property type="entry name" value="SPHINGOSINE-1-PHOSPHATE PHOSPHOHYDROLASE"/>
    <property type="match status" value="1"/>
</dbReference>
<feature type="transmembrane region" description="Helical" evidence="7">
    <location>
        <begin position="81"/>
        <end position="102"/>
    </location>
</feature>
<evidence type="ECO:0000256" key="5">
    <source>
        <dbReference type="ARBA" id="ARBA00022989"/>
    </source>
</evidence>
<evidence type="ECO:0000256" key="4">
    <source>
        <dbReference type="ARBA" id="ARBA00022801"/>
    </source>
</evidence>
<keyword evidence="5 7" id="KW-1133">Transmembrane helix</keyword>
<keyword evidence="10" id="KW-1185">Reference proteome</keyword>
<organism evidence="9 10">
    <name type="scientific">Herminiimonas arsenicoxydans</name>
    <dbReference type="NCBI Taxonomy" id="204773"/>
    <lineage>
        <taxon>Bacteria</taxon>
        <taxon>Pseudomonadati</taxon>
        <taxon>Pseudomonadota</taxon>
        <taxon>Betaproteobacteria</taxon>
        <taxon>Burkholderiales</taxon>
        <taxon>Oxalobacteraceae</taxon>
        <taxon>Herminiimonas</taxon>
    </lineage>
</organism>
<dbReference type="Proteomes" id="UP000006697">
    <property type="component" value="Chromosome"/>
</dbReference>
<keyword evidence="6 7" id="KW-0472">Membrane</keyword>
<keyword evidence="2" id="KW-1003">Cell membrane</keyword>
<evidence type="ECO:0000313" key="10">
    <source>
        <dbReference type="Proteomes" id="UP000006697"/>
    </source>
</evidence>